<evidence type="ECO:0000256" key="11">
    <source>
        <dbReference type="ARBA" id="ARBA00074565"/>
    </source>
</evidence>
<comment type="cofactor">
    <cofactor evidence="14">
        <name>Mg(2+)</name>
        <dbReference type="ChEBI" id="CHEBI:18420"/>
    </cofactor>
    <cofactor evidence="14">
        <name>Mn(2+)</name>
        <dbReference type="ChEBI" id="CHEBI:29035"/>
    </cofactor>
    <text evidence="14">Divalent metal cations. Prefers magnesium or manganese.</text>
</comment>
<dbReference type="SMART" id="SM01274">
    <property type="entry name" value="malic"/>
    <property type="match status" value="1"/>
</dbReference>
<dbReference type="EC" id="4.1.1.101" evidence="10"/>
<keyword evidence="6" id="KW-0520">NAD</keyword>
<evidence type="ECO:0000256" key="8">
    <source>
        <dbReference type="ARBA" id="ARBA00023239"/>
    </source>
</evidence>
<feature type="active site" description="Proton donor" evidence="12">
    <location>
        <position position="110"/>
    </location>
</feature>
<accession>A0AAQ3QY44</accession>
<evidence type="ECO:0000256" key="7">
    <source>
        <dbReference type="ARBA" id="ARBA00023211"/>
    </source>
</evidence>
<dbReference type="KEGG" id="puo:RZN69_10175"/>
<dbReference type="InterPro" id="IPR037062">
    <property type="entry name" value="Malic_N_dom_sf"/>
</dbReference>
<dbReference type="SUPFAM" id="SSF51735">
    <property type="entry name" value="NAD(P)-binding Rossmann-fold domains"/>
    <property type="match status" value="1"/>
</dbReference>
<evidence type="ECO:0000259" key="16">
    <source>
        <dbReference type="SMART" id="SM00919"/>
    </source>
</evidence>
<evidence type="ECO:0000256" key="3">
    <source>
        <dbReference type="ARBA" id="ARBA00011738"/>
    </source>
</evidence>
<dbReference type="RefSeq" id="WP_317836011.1">
    <property type="nucleotide sequence ID" value="NZ_CP136920.1"/>
</dbReference>
<sequence>MFDATLKSHPATGEDYLAIRSRGHDLLNNPFLNKGMAFTREERITLGLNGLLPYAERDIETQLAEALEEINSKPTNLQKNIFLTALLDRNETLFYRLVHDHISEMVPLIYTPVVGEAIANYSHIYNRPRGIYLSYPDRDHMDELLDHRWFRNVDLICVTDGERILGLGDQGAGGIGITIGKLALYTICSGINPTTCLPVGLDVGTNNQKLLDDPEYVGWRHERIRGADYDSFIEQFVETVQRKFPHVYLHWEDFGKSNATRILNTYRERLCTFNDDIQGTGAVVVATVSAALKTISSRYRDQRVAFLGAGTAGVGIADQMKAAMVRDGLSEEEARKRFYLIDVNGLLQEGQDIAGFQKPYAFNPTELSSWEFDNADNITLAEVVANASPTILIGVSSQAGAFTESIVREMATKVERPIIMPLSNPTSKCEAVPDDLARWTGGRAIIATGSPFDDVEYEGKTIPLSQCNNAFIFPGLGLGVVATKPKVVSDGMIEAAVETLAECAPSLQDPNAKLLPRLEDAREVCRKIAMAVGEVAYEEQLAQVGDPHELELRIDEKTWEPRYLPYRAE</sequence>
<dbReference type="SMART" id="SM00919">
    <property type="entry name" value="Malic_M"/>
    <property type="match status" value="1"/>
</dbReference>
<dbReference type="InterPro" id="IPR001891">
    <property type="entry name" value="Malic_OxRdtase"/>
</dbReference>
<dbReference type="InterPro" id="IPR036291">
    <property type="entry name" value="NAD(P)-bd_dom_sf"/>
</dbReference>
<feature type="binding site" evidence="14">
    <location>
        <position position="253"/>
    </location>
    <ligand>
        <name>a divalent metal cation</name>
        <dbReference type="ChEBI" id="CHEBI:60240"/>
    </ligand>
</feature>
<feature type="domain" description="Malic enzyme N-terminal" evidence="17">
    <location>
        <begin position="87"/>
        <end position="267"/>
    </location>
</feature>
<dbReference type="PRINTS" id="PR00072">
    <property type="entry name" value="MALOXRDTASE"/>
</dbReference>
<proteinExistence type="inferred from homology"/>
<dbReference type="GO" id="GO:0043883">
    <property type="term" value="F:malolactic enzyme activity"/>
    <property type="evidence" value="ECO:0007669"/>
    <property type="project" value="UniProtKB-EC"/>
</dbReference>
<dbReference type="GO" id="GO:0051287">
    <property type="term" value="F:NAD binding"/>
    <property type="evidence" value="ECO:0007669"/>
    <property type="project" value="InterPro"/>
</dbReference>
<dbReference type="InterPro" id="IPR046346">
    <property type="entry name" value="Aminoacid_DH-like_N_sf"/>
</dbReference>
<evidence type="ECO:0000259" key="17">
    <source>
        <dbReference type="SMART" id="SM01274"/>
    </source>
</evidence>
<protein>
    <recommendedName>
        <fullName evidence="11">Malolactic enzyme</fullName>
        <ecNumber evidence="10">4.1.1.101</ecNumber>
    </recommendedName>
</protein>
<name>A0AAQ3QY44_9BACT</name>
<evidence type="ECO:0000256" key="15">
    <source>
        <dbReference type="RuleBase" id="RU003427"/>
    </source>
</evidence>
<keyword evidence="4 14" id="KW-0479">Metal-binding</keyword>
<dbReference type="PANTHER" id="PTHR23406:SF34">
    <property type="entry name" value="NAD-DEPENDENT MALIC ENZYME, MITOCHONDRIAL"/>
    <property type="match status" value="1"/>
</dbReference>
<dbReference type="GO" id="GO:0006108">
    <property type="term" value="P:malate metabolic process"/>
    <property type="evidence" value="ECO:0007669"/>
    <property type="project" value="TreeGrafter"/>
</dbReference>
<comment type="similarity">
    <text evidence="2 15">Belongs to the malic enzymes family.</text>
</comment>
<keyword evidence="8" id="KW-0456">Lyase</keyword>
<evidence type="ECO:0000256" key="12">
    <source>
        <dbReference type="PIRSR" id="PIRSR000106-1"/>
    </source>
</evidence>
<evidence type="ECO:0000256" key="13">
    <source>
        <dbReference type="PIRSR" id="PIRSR000106-2"/>
    </source>
</evidence>
<feature type="binding site" evidence="14">
    <location>
        <position position="276"/>
    </location>
    <ligand>
        <name>a divalent metal cation</name>
        <dbReference type="ChEBI" id="CHEBI:60240"/>
    </ligand>
</feature>
<evidence type="ECO:0000256" key="2">
    <source>
        <dbReference type="ARBA" id="ARBA00008785"/>
    </source>
</evidence>
<dbReference type="GO" id="GO:0016616">
    <property type="term" value="F:oxidoreductase activity, acting on the CH-OH group of donors, NAD or NADP as acceptor"/>
    <property type="evidence" value="ECO:0007669"/>
    <property type="project" value="InterPro"/>
</dbReference>
<comment type="subunit">
    <text evidence="3">Homodimer.</text>
</comment>
<dbReference type="FunFam" id="3.40.50.720:FF:000182">
    <property type="entry name" value="NAD-dependent malic enzyme"/>
    <property type="match status" value="1"/>
</dbReference>
<feature type="active site" description="Proton acceptor" evidence="12">
    <location>
        <position position="181"/>
    </location>
</feature>
<comment type="cofactor">
    <cofactor evidence="1">
        <name>Mn(2+)</name>
        <dbReference type="ChEBI" id="CHEBI:29035"/>
    </cofactor>
</comment>
<dbReference type="GO" id="GO:0043464">
    <property type="term" value="P:malolactic fermentation"/>
    <property type="evidence" value="ECO:0007669"/>
    <property type="project" value="UniProtKB-ARBA"/>
</dbReference>
<dbReference type="NCBIfam" id="NF010052">
    <property type="entry name" value="PRK13529.1"/>
    <property type="match status" value="1"/>
</dbReference>
<evidence type="ECO:0000256" key="1">
    <source>
        <dbReference type="ARBA" id="ARBA00001936"/>
    </source>
</evidence>
<evidence type="ECO:0000256" key="10">
    <source>
        <dbReference type="ARBA" id="ARBA00066983"/>
    </source>
</evidence>
<evidence type="ECO:0000256" key="5">
    <source>
        <dbReference type="ARBA" id="ARBA00023002"/>
    </source>
</evidence>
<reference evidence="18 19" key="1">
    <citation type="submission" date="2023-10" db="EMBL/GenBank/DDBJ databases">
        <title>Rubellicoccus peritrichatus gen. nov., sp. nov., isolated from an algae of coral reef tank.</title>
        <authorList>
            <person name="Luo J."/>
        </authorList>
    </citation>
    <scope>NUCLEOTIDE SEQUENCE [LARGE SCALE GENOMIC DNA]</scope>
    <source>
        <strain evidence="18 19">CR14</strain>
    </source>
</reference>
<keyword evidence="19" id="KW-1185">Reference proteome</keyword>
<dbReference type="Gene3D" id="3.40.50.10380">
    <property type="entry name" value="Malic enzyme, N-terminal domain"/>
    <property type="match status" value="1"/>
</dbReference>
<dbReference type="InterPro" id="IPR012301">
    <property type="entry name" value="Malic_N_dom"/>
</dbReference>
<feature type="binding site" evidence="13">
    <location>
        <position position="424"/>
    </location>
    <ligand>
        <name>(S)-malate</name>
        <dbReference type="ChEBI" id="CHEBI:15589"/>
    </ligand>
</feature>
<feature type="binding site" evidence="14">
    <location>
        <position position="252"/>
    </location>
    <ligand>
        <name>a divalent metal cation</name>
        <dbReference type="ChEBI" id="CHEBI:60240"/>
    </ligand>
</feature>
<gene>
    <name evidence="18" type="ORF">RZN69_10175</name>
</gene>
<evidence type="ECO:0000256" key="6">
    <source>
        <dbReference type="ARBA" id="ARBA00023027"/>
    </source>
</evidence>
<evidence type="ECO:0000313" key="18">
    <source>
        <dbReference type="EMBL" id="WOO43455.1"/>
    </source>
</evidence>
<dbReference type="FunFam" id="3.40.50.10380:FF:000001">
    <property type="entry name" value="NAD-dependent malic enzyme"/>
    <property type="match status" value="1"/>
</dbReference>
<evidence type="ECO:0000256" key="9">
    <source>
        <dbReference type="ARBA" id="ARBA00051739"/>
    </source>
</evidence>
<dbReference type="PIRSF" id="PIRSF000106">
    <property type="entry name" value="ME"/>
    <property type="match status" value="1"/>
</dbReference>
<dbReference type="Pfam" id="PF00390">
    <property type="entry name" value="malic"/>
    <property type="match status" value="1"/>
</dbReference>
<dbReference type="GO" id="GO:0004470">
    <property type="term" value="F:malic enzyme activity"/>
    <property type="evidence" value="ECO:0007669"/>
    <property type="project" value="InterPro"/>
</dbReference>
<evidence type="ECO:0000256" key="14">
    <source>
        <dbReference type="PIRSR" id="PIRSR000106-3"/>
    </source>
</evidence>
<feature type="binding site" evidence="13">
    <location>
        <position position="163"/>
    </location>
    <ligand>
        <name>(S)-malate</name>
        <dbReference type="ChEBI" id="CHEBI:15589"/>
    </ligand>
</feature>
<dbReference type="Gene3D" id="3.40.50.720">
    <property type="entry name" value="NAD(P)-binding Rossmann-like Domain"/>
    <property type="match status" value="1"/>
</dbReference>
<dbReference type="SUPFAM" id="SSF53223">
    <property type="entry name" value="Aminoacid dehydrogenase-like, N-terminal domain"/>
    <property type="match status" value="1"/>
</dbReference>
<feature type="domain" description="Malic enzyme NAD-binding" evidence="16">
    <location>
        <begin position="277"/>
        <end position="537"/>
    </location>
</feature>
<dbReference type="PANTHER" id="PTHR23406">
    <property type="entry name" value="MALIC ENZYME-RELATED"/>
    <property type="match status" value="1"/>
</dbReference>
<organism evidence="18 19">
    <name type="scientific">Rubellicoccus peritrichatus</name>
    <dbReference type="NCBI Taxonomy" id="3080537"/>
    <lineage>
        <taxon>Bacteria</taxon>
        <taxon>Pseudomonadati</taxon>
        <taxon>Verrucomicrobiota</taxon>
        <taxon>Opitutia</taxon>
        <taxon>Puniceicoccales</taxon>
        <taxon>Cerasicoccaceae</taxon>
        <taxon>Rubellicoccus</taxon>
    </lineage>
</organism>
<dbReference type="InterPro" id="IPR012302">
    <property type="entry name" value="Malic_NAD-bd"/>
</dbReference>
<comment type="catalytic activity">
    <reaction evidence="9">
        <text>(S)-malate + H(+) = (S)-lactate + CO2</text>
        <dbReference type="Rhea" id="RHEA:46276"/>
        <dbReference type="ChEBI" id="CHEBI:15378"/>
        <dbReference type="ChEBI" id="CHEBI:15589"/>
        <dbReference type="ChEBI" id="CHEBI:16526"/>
        <dbReference type="ChEBI" id="CHEBI:16651"/>
        <dbReference type="EC" id="4.1.1.101"/>
    </reaction>
</comment>
<feature type="binding site" evidence="13">
    <location>
        <position position="468"/>
    </location>
    <ligand>
        <name>(S)-malate</name>
        <dbReference type="ChEBI" id="CHEBI:15589"/>
    </ligand>
</feature>
<dbReference type="GO" id="GO:0046872">
    <property type="term" value="F:metal ion binding"/>
    <property type="evidence" value="ECO:0007669"/>
    <property type="project" value="UniProtKB-KW"/>
</dbReference>
<evidence type="ECO:0000256" key="4">
    <source>
        <dbReference type="ARBA" id="ARBA00022723"/>
    </source>
</evidence>
<keyword evidence="7" id="KW-0464">Manganese</keyword>
<dbReference type="GO" id="GO:0005829">
    <property type="term" value="C:cytosol"/>
    <property type="evidence" value="ECO:0007669"/>
    <property type="project" value="TreeGrafter"/>
</dbReference>
<evidence type="ECO:0000313" key="19">
    <source>
        <dbReference type="Proteomes" id="UP001304300"/>
    </source>
</evidence>
<dbReference type="Proteomes" id="UP001304300">
    <property type="component" value="Chromosome"/>
</dbReference>
<dbReference type="AlphaFoldDB" id="A0AAQ3QY44"/>
<dbReference type="EMBL" id="CP136920">
    <property type="protein sequence ID" value="WOO43455.1"/>
    <property type="molecule type" value="Genomic_DNA"/>
</dbReference>
<keyword evidence="5 18" id="KW-0560">Oxidoreductase</keyword>
<dbReference type="Pfam" id="PF03949">
    <property type="entry name" value="Malic_M"/>
    <property type="match status" value="1"/>
</dbReference>